<dbReference type="AlphaFoldDB" id="A0ABD1S7P3"/>
<dbReference type="Proteomes" id="UP001604277">
    <property type="component" value="Unassembled WGS sequence"/>
</dbReference>
<name>A0ABD1S7P3_9LAMI</name>
<dbReference type="EMBL" id="JBFOLJ010000011">
    <property type="protein sequence ID" value="KAL2495878.1"/>
    <property type="molecule type" value="Genomic_DNA"/>
</dbReference>
<proteinExistence type="predicted"/>
<evidence type="ECO:0000313" key="1">
    <source>
        <dbReference type="EMBL" id="KAL2495878.1"/>
    </source>
</evidence>
<reference evidence="2" key="1">
    <citation type="submission" date="2024-07" db="EMBL/GenBank/DDBJ databases">
        <title>Two chromosome-level genome assemblies of Korean endemic species Abeliophyllum distichum and Forsythia ovata (Oleaceae).</title>
        <authorList>
            <person name="Jang H."/>
        </authorList>
    </citation>
    <scope>NUCLEOTIDE SEQUENCE [LARGE SCALE GENOMIC DNA]</scope>
</reference>
<organism evidence="1 2">
    <name type="scientific">Forsythia ovata</name>
    <dbReference type="NCBI Taxonomy" id="205694"/>
    <lineage>
        <taxon>Eukaryota</taxon>
        <taxon>Viridiplantae</taxon>
        <taxon>Streptophyta</taxon>
        <taxon>Embryophyta</taxon>
        <taxon>Tracheophyta</taxon>
        <taxon>Spermatophyta</taxon>
        <taxon>Magnoliopsida</taxon>
        <taxon>eudicotyledons</taxon>
        <taxon>Gunneridae</taxon>
        <taxon>Pentapetalae</taxon>
        <taxon>asterids</taxon>
        <taxon>lamiids</taxon>
        <taxon>Lamiales</taxon>
        <taxon>Oleaceae</taxon>
        <taxon>Forsythieae</taxon>
        <taxon>Forsythia</taxon>
    </lineage>
</organism>
<gene>
    <name evidence="1" type="ORF">Fot_39635</name>
</gene>
<keyword evidence="2" id="KW-1185">Reference proteome</keyword>
<evidence type="ECO:0000313" key="2">
    <source>
        <dbReference type="Proteomes" id="UP001604277"/>
    </source>
</evidence>
<sequence length="122" mass="13231">METDDEGGMFATGEWRAETRTAEKGLAFFRNATSRWMAGVREREIGAGRLELGRQTRTAGKGNPFAGNAFAGNEKGTNSMLSSLINYNSDQLSLASPKDPEEMKLLPTNLGLSQFHSTVASN</sequence>
<comment type="caution">
    <text evidence="1">The sequence shown here is derived from an EMBL/GenBank/DDBJ whole genome shotgun (WGS) entry which is preliminary data.</text>
</comment>
<accession>A0ABD1S7P3</accession>
<protein>
    <submittedName>
        <fullName evidence="1">Uncharacterized protein</fullName>
    </submittedName>
</protein>